<reference evidence="5 6" key="1">
    <citation type="journal article" date="2016" name="Genome Biol. Evol.">
        <title>Divergent and convergent evolution of fungal pathogenicity.</title>
        <authorList>
            <person name="Shang Y."/>
            <person name="Xiao G."/>
            <person name="Zheng P."/>
            <person name="Cen K."/>
            <person name="Zhan S."/>
            <person name="Wang C."/>
        </authorList>
    </citation>
    <scope>NUCLEOTIDE SEQUENCE [LARGE SCALE GENOMIC DNA]</scope>
    <source>
        <strain evidence="5 6">RCEF 264</strain>
    </source>
</reference>
<dbReference type="PANTHER" id="PTHR46865">
    <property type="entry name" value="OXIDOREDUCTASE-RELATED"/>
    <property type="match status" value="1"/>
</dbReference>
<accession>A0A167P3N2</accession>
<evidence type="ECO:0000256" key="2">
    <source>
        <dbReference type="ARBA" id="ARBA00022827"/>
    </source>
</evidence>
<dbReference type="SUPFAM" id="SSF51905">
    <property type="entry name" value="FAD/NAD(P)-binding domain"/>
    <property type="match status" value="1"/>
</dbReference>
<dbReference type="Proteomes" id="UP000076874">
    <property type="component" value="Unassembled WGS sequence"/>
</dbReference>
<dbReference type="InterPro" id="IPR036188">
    <property type="entry name" value="FAD/NAD-bd_sf"/>
</dbReference>
<dbReference type="STRING" id="1081102.A0A167P3N2"/>
<dbReference type="OrthoDB" id="655030at2759"/>
<dbReference type="Gene3D" id="3.50.50.60">
    <property type="entry name" value="FAD/NAD(P)-binding domain"/>
    <property type="match status" value="1"/>
</dbReference>
<feature type="domain" description="FAD-binding" evidence="4">
    <location>
        <begin position="7"/>
        <end position="341"/>
    </location>
</feature>
<dbReference type="EMBL" id="AZHD01000017">
    <property type="protein sequence ID" value="OAA56254.1"/>
    <property type="molecule type" value="Genomic_DNA"/>
</dbReference>
<dbReference type="InterPro" id="IPR002938">
    <property type="entry name" value="FAD-bd"/>
</dbReference>
<dbReference type="PRINTS" id="PR00420">
    <property type="entry name" value="RNGMNOXGNASE"/>
</dbReference>
<name>A0A167P3N2_9HYPO</name>
<protein>
    <submittedName>
        <fullName evidence="5">2-polyprenyl-6-methoxyphenol hydroxylase</fullName>
    </submittedName>
</protein>
<evidence type="ECO:0000256" key="3">
    <source>
        <dbReference type="ARBA" id="ARBA00023002"/>
    </source>
</evidence>
<comment type="caution">
    <text evidence="5">The sequence shown here is derived from an EMBL/GenBank/DDBJ whole genome shotgun (WGS) entry which is preliminary data.</text>
</comment>
<keyword evidence="1" id="KW-0285">Flavoprotein</keyword>
<proteinExistence type="predicted"/>
<evidence type="ECO:0000313" key="6">
    <source>
        <dbReference type="Proteomes" id="UP000076874"/>
    </source>
</evidence>
<dbReference type="AlphaFoldDB" id="A0A167P3N2"/>
<keyword evidence="6" id="KW-1185">Reference proteome</keyword>
<evidence type="ECO:0000259" key="4">
    <source>
        <dbReference type="Pfam" id="PF01494"/>
    </source>
</evidence>
<gene>
    <name evidence="5" type="ORF">SPI_07865</name>
</gene>
<evidence type="ECO:0000313" key="5">
    <source>
        <dbReference type="EMBL" id="OAA56254.1"/>
    </source>
</evidence>
<dbReference type="GO" id="GO:0071949">
    <property type="term" value="F:FAD binding"/>
    <property type="evidence" value="ECO:0007669"/>
    <property type="project" value="InterPro"/>
</dbReference>
<keyword evidence="3" id="KW-0560">Oxidoreductase</keyword>
<dbReference type="InterPro" id="IPR051704">
    <property type="entry name" value="FAD_aromatic-hydroxylase"/>
</dbReference>
<dbReference type="Pfam" id="PF01494">
    <property type="entry name" value="FAD_binding_3"/>
    <property type="match status" value="1"/>
</dbReference>
<keyword evidence="2" id="KW-0274">FAD</keyword>
<organism evidence="5 6">
    <name type="scientific">Niveomyces insectorum RCEF 264</name>
    <dbReference type="NCBI Taxonomy" id="1081102"/>
    <lineage>
        <taxon>Eukaryota</taxon>
        <taxon>Fungi</taxon>
        <taxon>Dikarya</taxon>
        <taxon>Ascomycota</taxon>
        <taxon>Pezizomycotina</taxon>
        <taxon>Sordariomycetes</taxon>
        <taxon>Hypocreomycetidae</taxon>
        <taxon>Hypocreales</taxon>
        <taxon>Cordycipitaceae</taxon>
        <taxon>Niveomyces</taxon>
    </lineage>
</organism>
<sequence length="389" mass="43290">MATKPRALIVGAGIAGLAAAWWLDKAGWTSVIIERHESIRDGGYVMVLSGPSCETINQMDLKDSLKEVSYTFNENVISDGAGHEILRIQYKDIHGGSNTFATCRDDLARILFKALPESAVVRFSETLQNVSDHDNKIQATLGNGETIEADLLIGADGLRSSVRDRFWNGEDCLEHLGYTYAVYDIDDKKKLRSDCVSFNRPGHMDVLYQLRNNRQAALHIWRDDAVQLHDRASRMQAVRDAIAEGGVKLINDAVDSAEQAGCTPVIDGLIMVNLPKWSKGRVLLLGDAAHCLTLMSGQGAGMALASAEVLGKELMATKDVSEALANHEKKIRPVVKRLQDRSRSLAAMFIPRGWFRYYLRNLFLKFMPYSWIISWFMNSAKAELELTKS</sequence>
<evidence type="ECO:0000256" key="1">
    <source>
        <dbReference type="ARBA" id="ARBA00022630"/>
    </source>
</evidence>
<dbReference type="GO" id="GO:0016491">
    <property type="term" value="F:oxidoreductase activity"/>
    <property type="evidence" value="ECO:0007669"/>
    <property type="project" value="UniProtKB-KW"/>
</dbReference>